<accession>A0A285P1D5</accession>
<dbReference type="PANTHER" id="PTHR11104">
    <property type="entry name" value="AMINOGLYCOSIDE N3-ACETYLTRANSFERASE"/>
    <property type="match status" value="1"/>
</dbReference>
<dbReference type="GO" id="GO:0046677">
    <property type="term" value="P:response to antibiotic"/>
    <property type="evidence" value="ECO:0007669"/>
    <property type="project" value="UniProtKB-KW"/>
</dbReference>
<dbReference type="InterPro" id="IPR003679">
    <property type="entry name" value="Amioglycoside_AcTrfase"/>
</dbReference>
<name>A0A285P1D5_9BACI</name>
<comment type="similarity">
    <text evidence="1 4">Belongs to the antibiotic N-acetyltransferase family.</text>
</comment>
<evidence type="ECO:0000256" key="2">
    <source>
        <dbReference type="ARBA" id="ARBA00022679"/>
    </source>
</evidence>
<dbReference type="OrthoDB" id="7330654at2"/>
<evidence type="ECO:0000256" key="4">
    <source>
        <dbReference type="RuleBase" id="RU365031"/>
    </source>
</evidence>
<evidence type="ECO:0000313" key="6">
    <source>
        <dbReference type="Proteomes" id="UP000219356"/>
    </source>
</evidence>
<sequence>MSEKDTIKSTSTPQTRSSLANDLRNLGLTKGMTVLVHSSMSTLGWVCGGPVAVIQALQDVLTPSGTLIMPAHSANVSDPAEWGNPPVPESWWETIREEMPAFDPQLTPAFFMGKIVDTFLTFPDVKRSYHPVSSFAAWGKHQDKITDSHSLDNSLGEDSPLARIYDLNGHVLLLGVGYDNNTSMHLGEYRAGNMPVITKSSPVFENGKKVWKTFSDIEFDEERFPAIGEAFEKDSHVNIAKIGDAEARLISQPAIVDYTTSYLQK</sequence>
<evidence type="ECO:0000256" key="3">
    <source>
        <dbReference type="ARBA" id="ARBA00023315"/>
    </source>
</evidence>
<proteinExistence type="inferred from homology"/>
<evidence type="ECO:0000256" key="1">
    <source>
        <dbReference type="ARBA" id="ARBA00006383"/>
    </source>
</evidence>
<keyword evidence="6" id="KW-1185">Reference proteome</keyword>
<evidence type="ECO:0000313" key="5">
    <source>
        <dbReference type="EMBL" id="SNZ15535.1"/>
    </source>
</evidence>
<dbReference type="AlphaFoldDB" id="A0A285P1D5"/>
<dbReference type="InterPro" id="IPR028345">
    <property type="entry name" value="Antibiotic_NAT-like"/>
</dbReference>
<dbReference type="EC" id="2.3.1.-" evidence="4"/>
<keyword evidence="2 4" id="KW-0808">Transferase</keyword>
<dbReference type="EMBL" id="OBEK01000004">
    <property type="protein sequence ID" value="SNZ15535.1"/>
    <property type="molecule type" value="Genomic_DNA"/>
</dbReference>
<gene>
    <name evidence="5" type="ORF">SAMN05421503_2659</name>
</gene>
<dbReference type="SUPFAM" id="SSF110710">
    <property type="entry name" value="TTHA0583/YokD-like"/>
    <property type="match status" value="1"/>
</dbReference>
<dbReference type="Proteomes" id="UP000219356">
    <property type="component" value="Unassembled WGS sequence"/>
</dbReference>
<dbReference type="GO" id="GO:0046353">
    <property type="term" value="F:aminoglycoside 3-N-acetyltransferase activity"/>
    <property type="evidence" value="ECO:0007669"/>
    <property type="project" value="UniProtKB-EC"/>
</dbReference>
<reference evidence="6" key="1">
    <citation type="submission" date="2017-09" db="EMBL/GenBank/DDBJ databases">
        <authorList>
            <person name="Varghese N."/>
            <person name="Submissions S."/>
        </authorList>
    </citation>
    <scope>NUCLEOTIDE SEQUENCE [LARGE SCALE GENOMIC DNA]</scope>
    <source>
        <strain evidence="6">CGMCC 1.8913</strain>
    </source>
</reference>
<dbReference type="PANTHER" id="PTHR11104:SF0">
    <property type="entry name" value="SPBETA PROPHAGE-DERIVED AMINOGLYCOSIDE N(3')-ACETYLTRANSFERASE-LIKE PROTEIN YOKD"/>
    <property type="match status" value="1"/>
</dbReference>
<keyword evidence="4" id="KW-0046">Antibiotic resistance</keyword>
<comment type="catalytic activity">
    <reaction evidence="4">
        <text>a 2-deoxystreptamine antibiotic + acetyl-CoA = an N(3)-acetyl-2-deoxystreptamine antibiotic + CoA + H(+)</text>
        <dbReference type="Rhea" id="RHEA:12665"/>
        <dbReference type="ChEBI" id="CHEBI:15378"/>
        <dbReference type="ChEBI" id="CHEBI:57287"/>
        <dbReference type="ChEBI" id="CHEBI:57288"/>
        <dbReference type="ChEBI" id="CHEBI:57921"/>
        <dbReference type="ChEBI" id="CHEBI:77452"/>
        <dbReference type="EC" id="2.3.1.81"/>
    </reaction>
</comment>
<organism evidence="5 6">
    <name type="scientific">Terribacillus aidingensis</name>
    <dbReference type="NCBI Taxonomy" id="586416"/>
    <lineage>
        <taxon>Bacteria</taxon>
        <taxon>Bacillati</taxon>
        <taxon>Bacillota</taxon>
        <taxon>Bacilli</taxon>
        <taxon>Bacillales</taxon>
        <taxon>Bacillaceae</taxon>
        <taxon>Terribacillus</taxon>
    </lineage>
</organism>
<dbReference type="RefSeq" id="WP_097042847.1">
    <property type="nucleotide sequence ID" value="NZ_OBEK01000004.1"/>
</dbReference>
<keyword evidence="3 4" id="KW-0012">Acyltransferase</keyword>
<protein>
    <recommendedName>
        <fullName evidence="4">Aminoglycoside N(3)-acetyltransferase</fullName>
        <ecNumber evidence="4">2.3.1.-</ecNumber>
    </recommendedName>
</protein>
<dbReference type="Pfam" id="PF02522">
    <property type="entry name" value="Antibiotic_NAT"/>
    <property type="match status" value="1"/>
</dbReference>